<dbReference type="Proteomes" id="UP000265520">
    <property type="component" value="Unassembled WGS sequence"/>
</dbReference>
<keyword evidence="2" id="KW-1185">Reference proteome</keyword>
<proteinExistence type="predicted"/>
<dbReference type="AlphaFoldDB" id="A0A392T237"/>
<protein>
    <submittedName>
        <fullName evidence="1">Uncharacterized protein</fullName>
    </submittedName>
</protein>
<sequence>MQEGKASGCSNCYLKPEIPGKWLNRSTPSKEMMFQTAPLHVFIDKKKFCFLVTISQQLNKVRMIKSS</sequence>
<dbReference type="EMBL" id="LXQA010486005">
    <property type="protein sequence ID" value="MCI54832.1"/>
    <property type="molecule type" value="Genomic_DNA"/>
</dbReference>
<comment type="caution">
    <text evidence="1">The sequence shown here is derived from an EMBL/GenBank/DDBJ whole genome shotgun (WGS) entry which is preliminary data.</text>
</comment>
<evidence type="ECO:0000313" key="1">
    <source>
        <dbReference type="EMBL" id="MCI54832.1"/>
    </source>
</evidence>
<name>A0A392T237_9FABA</name>
<reference evidence="1 2" key="1">
    <citation type="journal article" date="2018" name="Front. Plant Sci.">
        <title>Red Clover (Trifolium pratense) and Zigzag Clover (T. medium) - A Picture of Genomic Similarities and Differences.</title>
        <authorList>
            <person name="Dluhosova J."/>
            <person name="Istvanek J."/>
            <person name="Nedelnik J."/>
            <person name="Repkova J."/>
        </authorList>
    </citation>
    <scope>NUCLEOTIDE SEQUENCE [LARGE SCALE GENOMIC DNA]</scope>
    <source>
        <strain evidence="2">cv. 10/8</strain>
        <tissue evidence="1">Leaf</tissue>
    </source>
</reference>
<accession>A0A392T237</accession>
<evidence type="ECO:0000313" key="2">
    <source>
        <dbReference type="Proteomes" id="UP000265520"/>
    </source>
</evidence>
<organism evidence="1 2">
    <name type="scientific">Trifolium medium</name>
    <dbReference type="NCBI Taxonomy" id="97028"/>
    <lineage>
        <taxon>Eukaryota</taxon>
        <taxon>Viridiplantae</taxon>
        <taxon>Streptophyta</taxon>
        <taxon>Embryophyta</taxon>
        <taxon>Tracheophyta</taxon>
        <taxon>Spermatophyta</taxon>
        <taxon>Magnoliopsida</taxon>
        <taxon>eudicotyledons</taxon>
        <taxon>Gunneridae</taxon>
        <taxon>Pentapetalae</taxon>
        <taxon>rosids</taxon>
        <taxon>fabids</taxon>
        <taxon>Fabales</taxon>
        <taxon>Fabaceae</taxon>
        <taxon>Papilionoideae</taxon>
        <taxon>50 kb inversion clade</taxon>
        <taxon>NPAAA clade</taxon>
        <taxon>Hologalegina</taxon>
        <taxon>IRL clade</taxon>
        <taxon>Trifolieae</taxon>
        <taxon>Trifolium</taxon>
    </lineage>
</organism>